<evidence type="ECO:0000313" key="3">
    <source>
        <dbReference type="EMBL" id="KAL0134277.1"/>
    </source>
</evidence>
<keyword evidence="4" id="KW-1185">Reference proteome</keyword>
<dbReference type="Proteomes" id="UP001430953">
    <property type="component" value="Unassembled WGS sequence"/>
</dbReference>
<feature type="compositionally biased region" description="Basic residues" evidence="1">
    <location>
        <begin position="75"/>
        <end position="94"/>
    </location>
</feature>
<evidence type="ECO:0000256" key="2">
    <source>
        <dbReference type="SAM" id="Phobius"/>
    </source>
</evidence>
<evidence type="ECO:0000256" key="1">
    <source>
        <dbReference type="SAM" id="MobiDB-lite"/>
    </source>
</evidence>
<keyword evidence="2" id="KW-0472">Membrane</keyword>
<dbReference type="EMBL" id="JADYXP020000001">
    <property type="protein sequence ID" value="KAL0134277.1"/>
    <property type="molecule type" value="Genomic_DNA"/>
</dbReference>
<keyword evidence="2" id="KW-1133">Transmembrane helix</keyword>
<keyword evidence="2" id="KW-0812">Transmembrane</keyword>
<proteinExistence type="predicted"/>
<evidence type="ECO:0008006" key="5">
    <source>
        <dbReference type="Google" id="ProtNLM"/>
    </source>
</evidence>
<name>A0AAW2H4K9_9HYME</name>
<feature type="compositionally biased region" description="Polar residues" evidence="1">
    <location>
        <begin position="55"/>
        <end position="65"/>
    </location>
</feature>
<reference evidence="3 4" key="1">
    <citation type="submission" date="2023-03" db="EMBL/GenBank/DDBJ databases">
        <title>High recombination rates correlate with genetic variation in Cardiocondyla obscurior ants.</title>
        <authorList>
            <person name="Errbii M."/>
        </authorList>
    </citation>
    <scope>NUCLEOTIDE SEQUENCE [LARGE SCALE GENOMIC DNA]</scope>
    <source>
        <strain evidence="3">Alpha-2009</strain>
        <tissue evidence="3">Whole body</tissue>
    </source>
</reference>
<protein>
    <recommendedName>
        <fullName evidence="5">Secreted protein</fullName>
    </recommendedName>
</protein>
<evidence type="ECO:0000313" key="4">
    <source>
        <dbReference type="Proteomes" id="UP001430953"/>
    </source>
</evidence>
<comment type="caution">
    <text evidence="3">The sequence shown here is derived from an EMBL/GenBank/DDBJ whole genome shotgun (WGS) entry which is preliminary data.</text>
</comment>
<dbReference type="AlphaFoldDB" id="A0AAW2H4K9"/>
<sequence>MHSVCTIAYAIIPVRCQNMVVLVAISICMATRVRRESSDVSGSLISQRAHRTDANDPQIQNLTHLSNRKPFSPQPRKRSRESHIWLKRPPRGTD</sequence>
<gene>
    <name evidence="3" type="ORF">PUN28_001230</name>
</gene>
<organism evidence="3 4">
    <name type="scientific">Cardiocondyla obscurior</name>
    <dbReference type="NCBI Taxonomy" id="286306"/>
    <lineage>
        <taxon>Eukaryota</taxon>
        <taxon>Metazoa</taxon>
        <taxon>Ecdysozoa</taxon>
        <taxon>Arthropoda</taxon>
        <taxon>Hexapoda</taxon>
        <taxon>Insecta</taxon>
        <taxon>Pterygota</taxon>
        <taxon>Neoptera</taxon>
        <taxon>Endopterygota</taxon>
        <taxon>Hymenoptera</taxon>
        <taxon>Apocrita</taxon>
        <taxon>Aculeata</taxon>
        <taxon>Formicoidea</taxon>
        <taxon>Formicidae</taxon>
        <taxon>Myrmicinae</taxon>
        <taxon>Cardiocondyla</taxon>
    </lineage>
</organism>
<feature type="transmembrane region" description="Helical" evidence="2">
    <location>
        <begin position="6"/>
        <end position="28"/>
    </location>
</feature>
<accession>A0AAW2H4K9</accession>
<feature type="region of interest" description="Disordered" evidence="1">
    <location>
        <begin position="35"/>
        <end position="94"/>
    </location>
</feature>